<name>A0AC60QC70_IXOPE</name>
<organism evidence="1 2">
    <name type="scientific">Ixodes persulcatus</name>
    <name type="common">Taiga tick</name>
    <dbReference type="NCBI Taxonomy" id="34615"/>
    <lineage>
        <taxon>Eukaryota</taxon>
        <taxon>Metazoa</taxon>
        <taxon>Ecdysozoa</taxon>
        <taxon>Arthropoda</taxon>
        <taxon>Chelicerata</taxon>
        <taxon>Arachnida</taxon>
        <taxon>Acari</taxon>
        <taxon>Parasitiformes</taxon>
        <taxon>Ixodida</taxon>
        <taxon>Ixodoidea</taxon>
        <taxon>Ixodidae</taxon>
        <taxon>Ixodinae</taxon>
        <taxon>Ixodes</taxon>
    </lineage>
</organism>
<evidence type="ECO:0000313" key="1">
    <source>
        <dbReference type="EMBL" id="KAG0430758.1"/>
    </source>
</evidence>
<gene>
    <name evidence="1" type="ORF">HPB47_022401</name>
</gene>
<reference evidence="1 2" key="1">
    <citation type="journal article" date="2020" name="Cell">
        <title>Large-Scale Comparative Analyses of Tick Genomes Elucidate Their Genetic Diversity and Vector Capacities.</title>
        <authorList>
            <consortium name="Tick Genome and Microbiome Consortium (TIGMIC)"/>
            <person name="Jia N."/>
            <person name="Wang J."/>
            <person name="Shi W."/>
            <person name="Du L."/>
            <person name="Sun Y."/>
            <person name="Zhan W."/>
            <person name="Jiang J.F."/>
            <person name="Wang Q."/>
            <person name="Zhang B."/>
            <person name="Ji P."/>
            <person name="Bell-Sakyi L."/>
            <person name="Cui X.M."/>
            <person name="Yuan T.T."/>
            <person name="Jiang B.G."/>
            <person name="Yang W.F."/>
            <person name="Lam T.T."/>
            <person name="Chang Q.C."/>
            <person name="Ding S.J."/>
            <person name="Wang X.J."/>
            <person name="Zhu J.G."/>
            <person name="Ruan X.D."/>
            <person name="Zhao L."/>
            <person name="Wei J.T."/>
            <person name="Ye R.Z."/>
            <person name="Que T.C."/>
            <person name="Du C.H."/>
            <person name="Zhou Y.H."/>
            <person name="Cheng J.X."/>
            <person name="Dai P.F."/>
            <person name="Guo W.B."/>
            <person name="Han X.H."/>
            <person name="Huang E.J."/>
            <person name="Li L.F."/>
            <person name="Wei W."/>
            <person name="Gao Y.C."/>
            <person name="Liu J.Z."/>
            <person name="Shao H.Z."/>
            <person name="Wang X."/>
            <person name="Wang C.C."/>
            <person name="Yang T.C."/>
            <person name="Huo Q.B."/>
            <person name="Li W."/>
            <person name="Chen H.Y."/>
            <person name="Chen S.E."/>
            <person name="Zhou L.G."/>
            <person name="Ni X.B."/>
            <person name="Tian J.H."/>
            <person name="Sheng Y."/>
            <person name="Liu T."/>
            <person name="Pan Y.S."/>
            <person name="Xia L.Y."/>
            <person name="Li J."/>
            <person name="Zhao F."/>
            <person name="Cao W.C."/>
        </authorList>
    </citation>
    <scope>NUCLEOTIDE SEQUENCE [LARGE SCALE GENOMIC DNA]</scope>
    <source>
        <strain evidence="1">Iper-2018</strain>
    </source>
</reference>
<comment type="caution">
    <text evidence="1">The sequence shown here is derived from an EMBL/GenBank/DDBJ whole genome shotgun (WGS) entry which is preliminary data.</text>
</comment>
<evidence type="ECO:0000313" key="2">
    <source>
        <dbReference type="Proteomes" id="UP000805193"/>
    </source>
</evidence>
<dbReference type="Proteomes" id="UP000805193">
    <property type="component" value="Unassembled WGS sequence"/>
</dbReference>
<keyword evidence="2" id="KW-1185">Reference proteome</keyword>
<feature type="non-terminal residue" evidence="1">
    <location>
        <position position="1"/>
    </location>
</feature>
<protein>
    <submittedName>
        <fullName evidence="1">Uncharacterized protein</fullName>
    </submittedName>
</protein>
<sequence>ETARGHPGLSGACPGVEPRSDEGSLARGQPRRSPLWSTGQSAHSAALDSAPRGGPRRAPRATTLTIGVVHAQLRAALSVSCVYILAQPLPRRGVRYRAHFQIHLSRRFRCYRWPCDSAGSSTGNPSPVETYARNYSPGQYIGSGLAPHRLGRMSLPDRSCHKPADVYYPVSRLRRPLGGIVMQAVLRSVDRCRPPLTRRSGSGLGPVGGHACRHEGNRSA</sequence>
<proteinExistence type="predicted"/>
<accession>A0AC60QC70</accession>
<dbReference type="EMBL" id="JABSTQ010009292">
    <property type="protein sequence ID" value="KAG0430758.1"/>
    <property type="molecule type" value="Genomic_DNA"/>
</dbReference>